<dbReference type="Proteomes" id="UP001151760">
    <property type="component" value="Unassembled WGS sequence"/>
</dbReference>
<feature type="compositionally biased region" description="Low complexity" evidence="1">
    <location>
        <begin position="223"/>
        <end position="236"/>
    </location>
</feature>
<reference evidence="2" key="2">
    <citation type="submission" date="2022-01" db="EMBL/GenBank/DDBJ databases">
        <authorList>
            <person name="Yamashiro T."/>
            <person name="Shiraishi A."/>
            <person name="Satake H."/>
            <person name="Nakayama K."/>
        </authorList>
    </citation>
    <scope>NUCLEOTIDE SEQUENCE</scope>
</reference>
<dbReference type="EMBL" id="BQNB010015755">
    <property type="protein sequence ID" value="GJT43745.1"/>
    <property type="molecule type" value="Genomic_DNA"/>
</dbReference>
<feature type="compositionally biased region" description="Low complexity" evidence="1">
    <location>
        <begin position="625"/>
        <end position="643"/>
    </location>
</feature>
<feature type="compositionally biased region" description="Polar residues" evidence="1">
    <location>
        <begin position="644"/>
        <end position="660"/>
    </location>
</feature>
<feature type="compositionally biased region" description="Pro residues" evidence="1">
    <location>
        <begin position="587"/>
        <end position="599"/>
    </location>
</feature>
<name>A0ABQ5DX14_9ASTR</name>
<sequence length="1069" mass="119958">MYVLLLDLLDIMANMNIPTNDAPVEQAPAVVPSTRMDDQILPLNKWVPIAKSNCILNVHKPQRNPIFLIVVALLKNTNFFWAFMASSTILTIYIQQDALDISLANDNNLFVAPPSSDTVIEYVNTLGYLSTLRNVSTMSVNALCQPWRAILSMINLCLTGKTAGYNRPRHPTFLTDRKNLATAARGKKKIAHLLIPSVRKGEEGGVTESSDATKVTKPKAAKVTKPAGDKAPNPTATQPPKPKPTPTQPSKAVLEKKRKLVKETPDEPSPVKRSKGRLVGKRRKPKSSLKLVDEPSDKGVPVEEPAHTDEEANLQRALHPPMHTEPTRHVDSPSLDAELPLTDSETKSDEEVPVINAGDQNERQARPNPGKQDKGQAGPNPGIQDEGQAGSNPGDAAESQPQPSHGVYARLNREHMDLEATNASSQQKPEQMDEEFTTTAYPNVQENLKLPTEDQKPHEEESGKTNAETEDQSMVSVPIHQDTSSVPLMTTPLSQAVDEIVTDAVDWAMQAPLRARFRDLPTVDMKEILQHWMFKDNSYKAYEVHNDLYEALQKSLELDYSNQRLADQDEARKKKRKKRATLRHPSRSPPSPPPPPPPRAGASGAPGISGTSGSSQLPPPPPSPSTSASGSAQQASSEAPSSSKPVVSTHQSMAWTTSDTRFESTNFTTAQELSPTDSLMNDHLPKADSRQDWWKLLHEEKRPATPEPAWTIPSSNVSDIENNWASTLVSTYETPAENSLLAKTGGMTTFMKWYCRQVKADFERQAYEVVKAFYPDVIHLQFQMEECHKMFTDQIDWTNPEGDQVRVDVNQPLPLGGPPGHGSNPALSISKMKAASYPDFGLELLVPKQMWIDDVCTYDISAKYGISHWWFNRHKFYIDRHDSPSRRKDVRTHMRILSVVRIKAYSRYGYDYLSEIVLRRANFLEHTIAEKGFKNLYPNNFKDLNLLLLQGHLDHLPSSDKRMLSTAVKLWTRNLVIRQRVEDFQLGIESYQTQLNLTKPGWDATCYEFKHDYTIIESPRAVVFLTEKEVTRSKEFIAAIKRRLKTRRIYRNLECFVGGRVRDIDYILL</sequence>
<keyword evidence="3" id="KW-1185">Reference proteome</keyword>
<feature type="compositionally biased region" description="Basic residues" evidence="1">
    <location>
        <begin position="573"/>
        <end position="586"/>
    </location>
</feature>
<accession>A0ABQ5DX14</accession>
<feature type="region of interest" description="Disordered" evidence="1">
    <location>
        <begin position="563"/>
        <end position="660"/>
    </location>
</feature>
<feature type="compositionally biased region" description="Pro residues" evidence="1">
    <location>
        <begin position="237"/>
        <end position="247"/>
    </location>
</feature>
<evidence type="ECO:0000313" key="2">
    <source>
        <dbReference type="EMBL" id="GJT43745.1"/>
    </source>
</evidence>
<comment type="caution">
    <text evidence="2">The sequence shown here is derived from an EMBL/GenBank/DDBJ whole genome shotgun (WGS) entry which is preliminary data.</text>
</comment>
<feature type="compositionally biased region" description="Low complexity" evidence="1">
    <location>
        <begin position="600"/>
        <end position="616"/>
    </location>
</feature>
<protein>
    <submittedName>
        <fullName evidence="2">Uncharacterized protein</fullName>
    </submittedName>
</protein>
<proteinExistence type="predicted"/>
<feature type="compositionally biased region" description="Basic residues" evidence="1">
    <location>
        <begin position="272"/>
        <end position="287"/>
    </location>
</feature>
<evidence type="ECO:0000313" key="3">
    <source>
        <dbReference type="Proteomes" id="UP001151760"/>
    </source>
</evidence>
<feature type="compositionally biased region" description="Basic and acidic residues" evidence="1">
    <location>
        <begin position="451"/>
        <end position="463"/>
    </location>
</feature>
<feature type="region of interest" description="Disordered" evidence="1">
    <location>
        <begin position="201"/>
        <end position="472"/>
    </location>
</feature>
<organism evidence="2 3">
    <name type="scientific">Tanacetum coccineum</name>
    <dbReference type="NCBI Taxonomy" id="301880"/>
    <lineage>
        <taxon>Eukaryota</taxon>
        <taxon>Viridiplantae</taxon>
        <taxon>Streptophyta</taxon>
        <taxon>Embryophyta</taxon>
        <taxon>Tracheophyta</taxon>
        <taxon>Spermatophyta</taxon>
        <taxon>Magnoliopsida</taxon>
        <taxon>eudicotyledons</taxon>
        <taxon>Gunneridae</taxon>
        <taxon>Pentapetalae</taxon>
        <taxon>asterids</taxon>
        <taxon>campanulids</taxon>
        <taxon>Asterales</taxon>
        <taxon>Asteraceae</taxon>
        <taxon>Asteroideae</taxon>
        <taxon>Anthemideae</taxon>
        <taxon>Anthemidinae</taxon>
        <taxon>Tanacetum</taxon>
    </lineage>
</organism>
<gene>
    <name evidence="2" type="ORF">Tco_0952460</name>
</gene>
<evidence type="ECO:0000256" key="1">
    <source>
        <dbReference type="SAM" id="MobiDB-lite"/>
    </source>
</evidence>
<feature type="compositionally biased region" description="Basic and acidic residues" evidence="1">
    <location>
        <begin position="291"/>
        <end position="310"/>
    </location>
</feature>
<reference evidence="2" key="1">
    <citation type="journal article" date="2022" name="Int. J. Mol. Sci.">
        <title>Draft Genome of Tanacetum Coccineum: Genomic Comparison of Closely Related Tanacetum-Family Plants.</title>
        <authorList>
            <person name="Yamashiro T."/>
            <person name="Shiraishi A."/>
            <person name="Nakayama K."/>
            <person name="Satake H."/>
        </authorList>
    </citation>
    <scope>NUCLEOTIDE SEQUENCE</scope>
</reference>
<feature type="compositionally biased region" description="Polar residues" evidence="1">
    <location>
        <begin position="437"/>
        <end position="446"/>
    </location>
</feature>